<keyword evidence="2" id="KW-0808">Transferase</keyword>
<comment type="caution">
    <text evidence="2">The sequence shown here is derived from an EMBL/GenBank/DDBJ whole genome shotgun (WGS) entry which is preliminary data.</text>
</comment>
<dbReference type="Pfam" id="PF13302">
    <property type="entry name" value="Acetyltransf_3"/>
    <property type="match status" value="1"/>
</dbReference>
<dbReference type="PROSITE" id="PS51186">
    <property type="entry name" value="GNAT"/>
    <property type="match status" value="1"/>
</dbReference>
<proteinExistence type="predicted"/>
<dbReference type="InterPro" id="IPR016181">
    <property type="entry name" value="Acyl_CoA_acyltransferase"/>
</dbReference>
<evidence type="ECO:0000313" key="2">
    <source>
        <dbReference type="EMBL" id="ONM48964.1"/>
    </source>
</evidence>
<dbReference type="InterPro" id="IPR051908">
    <property type="entry name" value="Ribosomal_N-acetyltransferase"/>
</dbReference>
<gene>
    <name evidence="2" type="ORF">B0T46_10305</name>
</gene>
<dbReference type="GO" id="GO:0005737">
    <property type="term" value="C:cytoplasm"/>
    <property type="evidence" value="ECO:0007669"/>
    <property type="project" value="TreeGrafter"/>
</dbReference>
<sequence>MLISDGVIGLRPIQVGDARTHLAAEDAASARWRGGAAETLERVVEHFRECEQEWAVDGPGKTFAVVDLASATVIGTLDIHTERAYLAARQADVGYGIYPAWRRRGMAARAVVLACRYIAGRDLADEAVLRIDPDNTASVSVAHRVGFGYHHSTDDAEHGRLDWFIQAV</sequence>
<dbReference type="GO" id="GO:1990189">
    <property type="term" value="F:protein N-terminal-serine acetyltransferase activity"/>
    <property type="evidence" value="ECO:0007669"/>
    <property type="project" value="TreeGrafter"/>
</dbReference>
<dbReference type="InterPro" id="IPR000182">
    <property type="entry name" value="GNAT_dom"/>
</dbReference>
<dbReference type="SUPFAM" id="SSF55729">
    <property type="entry name" value="Acyl-CoA N-acyltransferases (Nat)"/>
    <property type="match status" value="1"/>
</dbReference>
<dbReference type="RefSeq" id="WP_077116444.1">
    <property type="nucleotide sequence ID" value="NZ_LOKT01000005.1"/>
</dbReference>
<dbReference type="STRING" id="1538463.B0T36_09735"/>
<dbReference type="Gene3D" id="3.40.630.30">
    <property type="match status" value="1"/>
</dbReference>
<feature type="domain" description="N-acetyltransferase" evidence="1">
    <location>
        <begin position="8"/>
        <end position="168"/>
    </location>
</feature>
<evidence type="ECO:0000313" key="3">
    <source>
        <dbReference type="Proteomes" id="UP000188836"/>
    </source>
</evidence>
<evidence type="ECO:0000259" key="1">
    <source>
        <dbReference type="PROSITE" id="PS51186"/>
    </source>
</evidence>
<dbReference type="PANTHER" id="PTHR43441:SF2">
    <property type="entry name" value="FAMILY ACETYLTRANSFERASE, PUTATIVE (AFU_ORTHOLOGUE AFUA_7G00850)-RELATED"/>
    <property type="match status" value="1"/>
</dbReference>
<dbReference type="AlphaFoldDB" id="A0A1W0AZG6"/>
<organism evidence="2 3">
    <name type="scientific">Nocardia donostiensis</name>
    <dbReference type="NCBI Taxonomy" id="1538463"/>
    <lineage>
        <taxon>Bacteria</taxon>
        <taxon>Bacillati</taxon>
        <taxon>Actinomycetota</taxon>
        <taxon>Actinomycetes</taxon>
        <taxon>Mycobacteriales</taxon>
        <taxon>Nocardiaceae</taxon>
        <taxon>Nocardia</taxon>
    </lineage>
</organism>
<dbReference type="GO" id="GO:0008999">
    <property type="term" value="F:protein-N-terminal-alanine acetyltransferase activity"/>
    <property type="evidence" value="ECO:0007669"/>
    <property type="project" value="TreeGrafter"/>
</dbReference>
<dbReference type="PANTHER" id="PTHR43441">
    <property type="entry name" value="RIBOSOMAL-PROTEIN-SERINE ACETYLTRANSFERASE"/>
    <property type="match status" value="1"/>
</dbReference>
<keyword evidence="3" id="KW-1185">Reference proteome</keyword>
<dbReference type="Proteomes" id="UP000188836">
    <property type="component" value="Unassembled WGS sequence"/>
</dbReference>
<reference evidence="2 3" key="1">
    <citation type="journal article" date="2016" name="Antonie Van Leeuwenhoek">
        <title>Nocardia donostiensis sp. nov., isolated from human respiratory specimens.</title>
        <authorList>
            <person name="Ercibengoa M."/>
            <person name="Bell M."/>
            <person name="Marimon J.M."/>
            <person name="Humrighouse B."/>
            <person name="Klenk H.P."/>
            <person name="Potter G."/>
            <person name="Perez-Trallero E."/>
        </authorList>
    </citation>
    <scope>NUCLEOTIDE SEQUENCE [LARGE SCALE GENOMIC DNA]</scope>
    <source>
        <strain evidence="2 3">X1655</strain>
    </source>
</reference>
<dbReference type="EMBL" id="MUMY01000007">
    <property type="protein sequence ID" value="ONM48964.1"/>
    <property type="molecule type" value="Genomic_DNA"/>
</dbReference>
<accession>A0A1W0AZG6</accession>
<name>A0A1W0AZG6_9NOCA</name>
<protein>
    <submittedName>
        <fullName evidence="2">Transferase</fullName>
    </submittedName>
</protein>